<evidence type="ECO:0000256" key="2">
    <source>
        <dbReference type="SAM" id="Phobius"/>
    </source>
</evidence>
<dbReference type="Pfam" id="PF00072">
    <property type="entry name" value="Response_reg"/>
    <property type="match status" value="1"/>
</dbReference>
<evidence type="ECO:0000313" key="5">
    <source>
        <dbReference type="Proteomes" id="UP000007842"/>
    </source>
</evidence>
<feature type="transmembrane region" description="Helical" evidence="2">
    <location>
        <begin position="17"/>
        <end position="39"/>
    </location>
</feature>
<feature type="modified residue" description="4-aspartylphosphate" evidence="1">
    <location>
        <position position="153"/>
    </location>
</feature>
<dbReference type="InterPro" id="IPR011006">
    <property type="entry name" value="CheY-like_superfamily"/>
</dbReference>
<keyword evidence="2" id="KW-0472">Membrane</keyword>
<feature type="domain" description="Response regulatory" evidence="3">
    <location>
        <begin position="104"/>
        <end position="214"/>
    </location>
</feature>
<proteinExistence type="predicted"/>
<dbReference type="KEGG" id="sct:SCAT_4169"/>
<name>F8JPG7_STREN</name>
<dbReference type="KEGG" id="scy:SCATT_41590"/>
<keyword evidence="2" id="KW-0812">Transmembrane</keyword>
<evidence type="ECO:0000256" key="1">
    <source>
        <dbReference type="PROSITE-ProRule" id="PRU00169"/>
    </source>
</evidence>
<protein>
    <submittedName>
        <fullName evidence="4">Putative DNA binding regulatory protein</fullName>
    </submittedName>
</protein>
<sequence length="222" mass="24802">MQRPAAVVHHVGVPAAIWLKLIETLPAILWVGFAAVVYFSLRQTIVQRMVPRLTAVRALGVELELARELLDQAQEESPTTVTPTARRTALGRLEHAADLLRGGNVLWVDDRPEGNSPLVELFRTAGMNVELALSTEEAVPLLRRRPYDIIISDFDRNGDSEAGIKMLRLLEQYHIDVPVLIYTGRFDPERGVDHRIFAGTSAPVELVHYVVDLMERARLGSL</sequence>
<dbReference type="OrthoDB" id="88903at2"/>
<keyword evidence="2" id="KW-1133">Transmembrane helix</keyword>
<evidence type="ECO:0000259" key="3">
    <source>
        <dbReference type="PROSITE" id="PS50110"/>
    </source>
</evidence>
<dbReference type="Gene3D" id="3.40.50.2300">
    <property type="match status" value="1"/>
</dbReference>
<keyword evidence="1" id="KW-0597">Phosphoprotein</keyword>
<dbReference type="PATRIC" id="fig|1003195.11.peg.5613"/>
<dbReference type="InterPro" id="IPR001789">
    <property type="entry name" value="Sig_transdc_resp-reg_receiver"/>
</dbReference>
<dbReference type="STRING" id="1003195.SCATT_41590"/>
<evidence type="ECO:0000313" key="4">
    <source>
        <dbReference type="EMBL" id="AEW96530.1"/>
    </source>
</evidence>
<dbReference type="EMBL" id="CP003219">
    <property type="protein sequence ID" value="AEW96530.1"/>
    <property type="molecule type" value="Genomic_DNA"/>
</dbReference>
<dbReference type="PROSITE" id="PS50110">
    <property type="entry name" value="RESPONSE_REGULATORY"/>
    <property type="match status" value="1"/>
</dbReference>
<dbReference type="CDD" id="cd00156">
    <property type="entry name" value="REC"/>
    <property type="match status" value="1"/>
</dbReference>
<accession>G8X0D6</accession>
<dbReference type="SUPFAM" id="SSF52172">
    <property type="entry name" value="CheY-like"/>
    <property type="match status" value="1"/>
</dbReference>
<accession>F8JPG7</accession>
<dbReference type="AlphaFoldDB" id="F8JPG7"/>
<dbReference type="eggNOG" id="COG0784">
    <property type="taxonomic scope" value="Bacteria"/>
</dbReference>
<gene>
    <name evidence="4" type="ordered locus">SCATT_41590</name>
</gene>
<dbReference type="Proteomes" id="UP000007842">
    <property type="component" value="Chromosome"/>
</dbReference>
<keyword evidence="5" id="KW-1185">Reference proteome</keyword>
<dbReference type="GO" id="GO:0000160">
    <property type="term" value="P:phosphorelay signal transduction system"/>
    <property type="evidence" value="ECO:0007669"/>
    <property type="project" value="InterPro"/>
</dbReference>
<organism evidence="4 5">
    <name type="scientific">Streptantibioticus cattleyicolor (strain ATCC 35852 / DSM 46488 / JCM 4925 / NBRC 14057 / NRRL 8057)</name>
    <name type="common">Streptomyces cattleya</name>
    <dbReference type="NCBI Taxonomy" id="1003195"/>
    <lineage>
        <taxon>Bacteria</taxon>
        <taxon>Bacillati</taxon>
        <taxon>Actinomycetota</taxon>
        <taxon>Actinomycetes</taxon>
        <taxon>Kitasatosporales</taxon>
        <taxon>Streptomycetaceae</taxon>
        <taxon>Streptantibioticus</taxon>
    </lineage>
</organism>
<dbReference type="HOGENOM" id="CLU_1060943_0_0_11"/>
<reference evidence="5" key="1">
    <citation type="submission" date="2011-12" db="EMBL/GenBank/DDBJ databases">
        <title>Complete genome sequence of Streptomyces cattleya strain DSM 46488.</title>
        <authorList>
            <person name="Ou H.-Y."/>
            <person name="Li P."/>
            <person name="Zhao C."/>
            <person name="O'Hagan D."/>
            <person name="Deng Z."/>
        </authorList>
    </citation>
    <scope>NUCLEOTIDE SEQUENCE [LARGE SCALE GENOMIC DNA]</scope>
    <source>
        <strain evidence="5">ATCC 35852 / DSM 46488 / JCM 4925 / NBRC 14057 / NRRL 8057</strain>
    </source>
</reference>